<evidence type="ECO:0000259" key="1">
    <source>
        <dbReference type="Pfam" id="PF01593"/>
    </source>
</evidence>
<evidence type="ECO:0000313" key="3">
    <source>
        <dbReference type="Proteomes" id="UP000249135"/>
    </source>
</evidence>
<feature type="non-terminal residue" evidence="2">
    <location>
        <position position="1"/>
    </location>
</feature>
<proteinExistence type="predicted"/>
<dbReference type="EMBL" id="QFPP01000678">
    <property type="protein sequence ID" value="PZQ61024.1"/>
    <property type="molecule type" value="Genomic_DNA"/>
</dbReference>
<reference evidence="2 3" key="1">
    <citation type="submission" date="2017-08" db="EMBL/GenBank/DDBJ databases">
        <title>Infants hospitalized years apart are colonized by the same room-sourced microbial strains.</title>
        <authorList>
            <person name="Brooks B."/>
            <person name="Olm M.R."/>
            <person name="Firek B.A."/>
            <person name="Baker R."/>
            <person name="Thomas B.C."/>
            <person name="Morowitz M.J."/>
            <person name="Banfield J.F."/>
        </authorList>
    </citation>
    <scope>NUCLEOTIDE SEQUENCE [LARGE SCALE GENOMIC DNA]</scope>
    <source>
        <strain evidence="2">S2_005_003_R2_41</strain>
    </source>
</reference>
<comment type="caution">
    <text evidence="2">The sequence shown here is derived from an EMBL/GenBank/DDBJ whole genome shotgun (WGS) entry which is preliminary data.</text>
</comment>
<feature type="domain" description="Amine oxidase" evidence="1">
    <location>
        <begin position="119"/>
        <end position="327"/>
    </location>
</feature>
<evidence type="ECO:0000313" key="2">
    <source>
        <dbReference type="EMBL" id="PZQ61024.1"/>
    </source>
</evidence>
<sequence>GGGLSVPAGLRPPLDLLAGIAGAQGWSLRDKFSLVRTSLRWRARGFRCAPEDSVAALCVGLTPRVMDELIAPLCVSALNVPVARASGEVFLRVLHDALFAERGGADLLLPRVDLGVLLPDPAARWLGAHGASIRIGQRVQSIAPTAAGWTVDGEAFERVLLAAPAWESARLARGASVPQAMAWAEQADALGHEAIATVYLRGTPGLTRAPLRALRHGPGAPAQFVFDRGALGGPAGLAALVVSASEGTREAIEAQALAQARSQLGWHGAVPVQTIVEKRATFACTPGVRRPPLDVAPGLSACGDYVEGPYPATLEGAVLSGQASAAAL</sequence>
<dbReference type="SUPFAM" id="SSF51905">
    <property type="entry name" value="FAD/NAD(P)-binding domain"/>
    <property type="match status" value="1"/>
</dbReference>
<dbReference type="GO" id="GO:0016491">
    <property type="term" value="F:oxidoreductase activity"/>
    <property type="evidence" value="ECO:0007669"/>
    <property type="project" value="InterPro"/>
</dbReference>
<protein>
    <submittedName>
        <fullName evidence="2">Desaturase</fullName>
    </submittedName>
</protein>
<organism evidence="2 3">
    <name type="scientific">Variovorax paradoxus</name>
    <dbReference type="NCBI Taxonomy" id="34073"/>
    <lineage>
        <taxon>Bacteria</taxon>
        <taxon>Pseudomonadati</taxon>
        <taxon>Pseudomonadota</taxon>
        <taxon>Betaproteobacteria</taxon>
        <taxon>Burkholderiales</taxon>
        <taxon>Comamonadaceae</taxon>
        <taxon>Variovorax</taxon>
    </lineage>
</organism>
<name>A0A2W5P7D1_VARPD</name>
<dbReference type="AlphaFoldDB" id="A0A2W5P7D1"/>
<dbReference type="InterPro" id="IPR036188">
    <property type="entry name" value="FAD/NAD-bd_sf"/>
</dbReference>
<accession>A0A2W5P7D1</accession>
<dbReference type="Pfam" id="PF01593">
    <property type="entry name" value="Amino_oxidase"/>
    <property type="match status" value="1"/>
</dbReference>
<dbReference type="InterPro" id="IPR002937">
    <property type="entry name" value="Amino_oxidase"/>
</dbReference>
<dbReference type="Proteomes" id="UP000249135">
    <property type="component" value="Unassembled WGS sequence"/>
</dbReference>
<gene>
    <name evidence="2" type="ORF">DI563_29215</name>
</gene>